<comment type="similarity">
    <text evidence="7">Belongs to the class-I aminoacyl-tRNA synthetase family.</text>
</comment>
<proteinExistence type="inferred from homology"/>
<dbReference type="Pfam" id="PF00749">
    <property type="entry name" value="tRNA-synt_1c"/>
    <property type="match status" value="1"/>
</dbReference>
<dbReference type="GO" id="GO:0005524">
    <property type="term" value="F:ATP binding"/>
    <property type="evidence" value="ECO:0007669"/>
    <property type="project" value="UniProtKB-KW"/>
</dbReference>
<keyword evidence="5 7" id="KW-0067">ATP-binding</keyword>
<evidence type="ECO:0000259" key="8">
    <source>
        <dbReference type="Pfam" id="PF00749"/>
    </source>
</evidence>
<keyword evidence="6 7" id="KW-0030">Aminoacyl-tRNA synthetase</keyword>
<dbReference type="InterPro" id="IPR014729">
    <property type="entry name" value="Rossmann-like_a/b/a_fold"/>
</dbReference>
<evidence type="ECO:0000256" key="7">
    <source>
        <dbReference type="RuleBase" id="RU363037"/>
    </source>
</evidence>
<dbReference type="GO" id="GO:0006424">
    <property type="term" value="P:glutamyl-tRNA aminoacylation"/>
    <property type="evidence" value="ECO:0007669"/>
    <property type="project" value="InterPro"/>
</dbReference>
<dbReference type="GO" id="GO:0005829">
    <property type="term" value="C:cytosol"/>
    <property type="evidence" value="ECO:0007669"/>
    <property type="project" value="TreeGrafter"/>
</dbReference>
<dbReference type="InterPro" id="IPR022380">
    <property type="entry name" value="Glu-Q_tRNA(Asp)_Synthase"/>
</dbReference>
<dbReference type="NCBIfam" id="NF004314">
    <property type="entry name" value="PRK05710.1-3"/>
    <property type="match status" value="1"/>
</dbReference>
<dbReference type="GO" id="GO:0004818">
    <property type="term" value="F:glutamate-tRNA ligase activity"/>
    <property type="evidence" value="ECO:0007669"/>
    <property type="project" value="TreeGrafter"/>
</dbReference>
<dbReference type="SUPFAM" id="SSF52374">
    <property type="entry name" value="Nucleotidylyl transferase"/>
    <property type="match status" value="1"/>
</dbReference>
<dbReference type="GO" id="GO:0006400">
    <property type="term" value="P:tRNA modification"/>
    <property type="evidence" value="ECO:0007669"/>
    <property type="project" value="InterPro"/>
</dbReference>
<dbReference type="PANTHER" id="PTHR43311:SF1">
    <property type="entry name" value="GLUTAMYL-Q TRNA(ASP) SYNTHETASE"/>
    <property type="match status" value="1"/>
</dbReference>
<evidence type="ECO:0000256" key="5">
    <source>
        <dbReference type="ARBA" id="ARBA00022840"/>
    </source>
</evidence>
<evidence type="ECO:0000256" key="2">
    <source>
        <dbReference type="ARBA" id="ARBA00022723"/>
    </source>
</evidence>
<dbReference type="EC" id="6.1.1.-" evidence="9"/>
<dbReference type="OrthoDB" id="9807503at2"/>
<sequence length="335" mass="38180">MLAKAQAIAQAITLDSDTKIGRFAPSPTGNLHFGSLITAVASFCLAKKEGGKWLLRIEDVDDERCHDGFSQQILTDLTRLGLHWDNEVYYQSQHLDLYHETLENQLNSMSYGCNCSRKSIQQFYQKQRLLPNTPSAQNPLIYPKICQHKNLAKHHAVRLIMPDKNIQFFDNYQGIMIDNPQRSQGDIVVRRRQESLKCPLQKTAPKGRINYMLAVVIDDITQGVNQIVRGLDILPLTTAQLAIYDYLQAPRVNSYYHLPILVNHKGQKLSKQTLAEPIANYRSQDLLQLALQFLGQKPVEKNLPEIMLQQAITQWQDHTLVGKQQLFCPPLANLI</sequence>
<keyword evidence="7" id="KW-0648">Protein biosynthesis</keyword>
<keyword evidence="4" id="KW-0862">Zinc</keyword>
<dbReference type="Proteomes" id="UP000023795">
    <property type="component" value="Unassembled WGS sequence"/>
</dbReference>
<keyword evidence="2" id="KW-0479">Metal-binding</keyword>
<evidence type="ECO:0000313" key="10">
    <source>
        <dbReference type="Proteomes" id="UP000023795"/>
    </source>
</evidence>
<dbReference type="AlphaFoldDB" id="L2F9U9"/>
<evidence type="ECO:0000256" key="3">
    <source>
        <dbReference type="ARBA" id="ARBA00022741"/>
    </source>
</evidence>
<dbReference type="InterPro" id="IPR000924">
    <property type="entry name" value="Glu/Gln-tRNA-synth"/>
</dbReference>
<dbReference type="STRING" id="1230338.MOMA_04000"/>
<dbReference type="InterPro" id="IPR049940">
    <property type="entry name" value="GluQ/Sye"/>
</dbReference>
<keyword evidence="3 7" id="KW-0547">Nucleotide-binding</keyword>
<gene>
    <name evidence="9" type="ORF">MOMA_04000</name>
</gene>
<dbReference type="PRINTS" id="PR00987">
    <property type="entry name" value="TRNASYNTHGLU"/>
</dbReference>
<protein>
    <submittedName>
        <fullName evidence="9">Glutamyl-Q tRNA(Asp) ligase</fullName>
        <ecNumber evidence="9">6.1.1.-</ecNumber>
    </submittedName>
</protein>
<dbReference type="Gene3D" id="3.40.50.620">
    <property type="entry name" value="HUPs"/>
    <property type="match status" value="1"/>
</dbReference>
<reference evidence="9 10" key="1">
    <citation type="journal article" date="2013" name="Genome Announc.">
        <title>Genome Sequence of Moraxella macacae 0408225, a Novel Bacterial Species Isolated from a Cynomolgus Macaque with Epistaxis.</title>
        <authorList>
            <person name="Ladner J.T."/>
            <person name="Whitehouse C.A."/>
            <person name="Koroleva G.I."/>
            <person name="Palacios G.F."/>
        </authorList>
    </citation>
    <scope>NUCLEOTIDE SEQUENCE [LARGE SCALE GENOMIC DNA]</scope>
    <source>
        <strain evidence="9 10">0408225</strain>
    </source>
</reference>
<evidence type="ECO:0000256" key="4">
    <source>
        <dbReference type="ARBA" id="ARBA00022833"/>
    </source>
</evidence>
<keyword evidence="10" id="KW-1185">Reference proteome</keyword>
<comment type="caution">
    <text evidence="9">The sequence shown here is derived from an EMBL/GenBank/DDBJ whole genome shotgun (WGS) entry which is preliminary data.</text>
</comment>
<accession>L2F9U9</accession>
<name>L2F9U9_9GAMM</name>
<organism evidence="9 10">
    <name type="scientific">Moraxella macacae 0408225</name>
    <dbReference type="NCBI Taxonomy" id="1230338"/>
    <lineage>
        <taxon>Bacteria</taxon>
        <taxon>Pseudomonadati</taxon>
        <taxon>Pseudomonadota</taxon>
        <taxon>Gammaproteobacteria</taxon>
        <taxon>Moraxellales</taxon>
        <taxon>Moraxellaceae</taxon>
        <taxon>Moraxella</taxon>
    </lineage>
</organism>
<dbReference type="PATRIC" id="fig|1230338.3.peg.866"/>
<dbReference type="EMBL" id="ANIN01000001">
    <property type="protein sequence ID" value="ELA09536.1"/>
    <property type="molecule type" value="Genomic_DNA"/>
</dbReference>
<feature type="domain" description="Glutamyl/glutaminyl-tRNA synthetase class Ib catalytic" evidence="8">
    <location>
        <begin position="22"/>
        <end position="317"/>
    </location>
</feature>
<evidence type="ECO:0000256" key="1">
    <source>
        <dbReference type="ARBA" id="ARBA00022598"/>
    </source>
</evidence>
<dbReference type="RefSeq" id="WP_009767355.1">
    <property type="nucleotide sequence ID" value="NZ_ANIN01000001.1"/>
</dbReference>
<evidence type="ECO:0000256" key="6">
    <source>
        <dbReference type="ARBA" id="ARBA00023146"/>
    </source>
</evidence>
<dbReference type="GO" id="GO:0008270">
    <property type="term" value="F:zinc ion binding"/>
    <property type="evidence" value="ECO:0007669"/>
    <property type="project" value="InterPro"/>
</dbReference>
<keyword evidence="1 7" id="KW-0436">Ligase</keyword>
<dbReference type="InterPro" id="IPR020058">
    <property type="entry name" value="Glu/Gln-tRNA-synth_Ib_cat-dom"/>
</dbReference>
<dbReference type="eggNOG" id="COG0008">
    <property type="taxonomic scope" value="Bacteria"/>
</dbReference>
<dbReference type="PANTHER" id="PTHR43311">
    <property type="entry name" value="GLUTAMATE--TRNA LIGASE"/>
    <property type="match status" value="1"/>
</dbReference>
<evidence type="ECO:0000313" key="9">
    <source>
        <dbReference type="EMBL" id="ELA09536.1"/>
    </source>
</evidence>
<dbReference type="NCBIfam" id="TIGR03838">
    <property type="entry name" value="queuosine_YadB"/>
    <property type="match status" value="1"/>
</dbReference>